<dbReference type="EMBL" id="HBGU01016847">
    <property type="protein sequence ID" value="CAD9426524.1"/>
    <property type="molecule type" value="Transcribed_RNA"/>
</dbReference>
<name>A0A6U7DGM2_9EUKA</name>
<organism evidence="2">
    <name type="scientific">Haptolina brevifila</name>
    <dbReference type="NCBI Taxonomy" id="156173"/>
    <lineage>
        <taxon>Eukaryota</taxon>
        <taxon>Haptista</taxon>
        <taxon>Haptophyta</taxon>
        <taxon>Prymnesiophyceae</taxon>
        <taxon>Prymnesiales</taxon>
        <taxon>Prymnesiaceae</taxon>
        <taxon>Haptolina</taxon>
    </lineage>
</organism>
<dbReference type="EMBL" id="HBGU01016849">
    <property type="protein sequence ID" value="CAD9426530.1"/>
    <property type="molecule type" value="Transcribed_RNA"/>
</dbReference>
<protein>
    <submittedName>
        <fullName evidence="2">Uncharacterized protein</fullName>
    </submittedName>
</protein>
<accession>A0A6U7DGM2</accession>
<evidence type="ECO:0000313" key="2">
    <source>
        <dbReference type="EMBL" id="CAD9426530.1"/>
    </source>
</evidence>
<sequence length="163" mass="17442">MLERIWCLQSGTQCVDGLPNESRGKRRDLSLSVISVPTQLAGACAVSRLALHSPVESAMPAFEGLLTLSRPSSLSLSPSLSLSLALGLSLSQSPFPSFLTLPLSRRLRERRVAHQIGASAQHSLSEASLSALSPSKPRIATHQFLVPVTRQLPLCLRASVPRG</sequence>
<evidence type="ECO:0000313" key="1">
    <source>
        <dbReference type="EMBL" id="CAD9426524.1"/>
    </source>
</evidence>
<gene>
    <name evidence="1" type="ORF">CBRE1094_LOCUS9126</name>
    <name evidence="2" type="ORF">CBRE1094_LOCUS9127</name>
</gene>
<reference evidence="2" key="1">
    <citation type="submission" date="2021-01" db="EMBL/GenBank/DDBJ databases">
        <authorList>
            <person name="Corre E."/>
            <person name="Pelletier E."/>
            <person name="Niang G."/>
            <person name="Scheremetjew M."/>
            <person name="Finn R."/>
            <person name="Kale V."/>
            <person name="Holt S."/>
            <person name="Cochrane G."/>
            <person name="Meng A."/>
            <person name="Brown T."/>
            <person name="Cohen L."/>
        </authorList>
    </citation>
    <scope>NUCLEOTIDE SEQUENCE</scope>
    <source>
        <strain evidence="2">UTEX LB 985</strain>
    </source>
</reference>
<dbReference type="AlphaFoldDB" id="A0A6U7DGM2"/>
<proteinExistence type="predicted"/>